<evidence type="ECO:0000313" key="2">
    <source>
        <dbReference type="EMBL" id="ORZ17064.1"/>
    </source>
</evidence>
<dbReference type="OrthoDB" id="5579281at2759"/>
<dbReference type="GO" id="GO:1902657">
    <property type="term" value="P:protein localization to prospore membrane"/>
    <property type="evidence" value="ECO:0007669"/>
    <property type="project" value="InterPro"/>
</dbReference>
<accession>A0A1X2IIF8</accession>
<dbReference type="InterPro" id="IPR001849">
    <property type="entry name" value="PH_domain"/>
</dbReference>
<dbReference type="SMART" id="SM00233">
    <property type="entry name" value="PH"/>
    <property type="match status" value="1"/>
</dbReference>
<dbReference type="PANTHER" id="PTHR28076">
    <property type="entry name" value="SPORULATION-SPECIFIC PROTEIN 71"/>
    <property type="match status" value="1"/>
</dbReference>
<dbReference type="InterPro" id="IPR039486">
    <property type="entry name" value="Mug56/Spo71_PH"/>
</dbReference>
<dbReference type="SUPFAM" id="SSF50729">
    <property type="entry name" value="PH domain-like"/>
    <property type="match status" value="1"/>
</dbReference>
<organism evidence="2 3">
    <name type="scientific">Absidia repens</name>
    <dbReference type="NCBI Taxonomy" id="90262"/>
    <lineage>
        <taxon>Eukaryota</taxon>
        <taxon>Fungi</taxon>
        <taxon>Fungi incertae sedis</taxon>
        <taxon>Mucoromycota</taxon>
        <taxon>Mucoromycotina</taxon>
        <taxon>Mucoromycetes</taxon>
        <taxon>Mucorales</taxon>
        <taxon>Cunninghamellaceae</taxon>
        <taxon>Absidia</taxon>
    </lineage>
</organism>
<evidence type="ECO:0000259" key="1">
    <source>
        <dbReference type="PROSITE" id="PS50003"/>
    </source>
</evidence>
<keyword evidence="3" id="KW-1185">Reference proteome</keyword>
<dbReference type="Proteomes" id="UP000193560">
    <property type="component" value="Unassembled WGS sequence"/>
</dbReference>
<feature type="domain" description="PH" evidence="1">
    <location>
        <begin position="105"/>
        <end position="262"/>
    </location>
</feature>
<dbReference type="Pfam" id="PF15404">
    <property type="entry name" value="PH_4"/>
    <property type="match status" value="1"/>
</dbReference>
<feature type="domain" description="PH" evidence="1">
    <location>
        <begin position="1"/>
        <end position="44"/>
    </location>
</feature>
<reference evidence="2 3" key="1">
    <citation type="submission" date="2016-07" db="EMBL/GenBank/DDBJ databases">
        <title>Pervasive Adenine N6-methylation of Active Genes in Fungi.</title>
        <authorList>
            <consortium name="DOE Joint Genome Institute"/>
            <person name="Mondo S.J."/>
            <person name="Dannebaum R.O."/>
            <person name="Kuo R.C."/>
            <person name="Labutti K."/>
            <person name="Haridas S."/>
            <person name="Kuo A."/>
            <person name="Salamov A."/>
            <person name="Ahrendt S.R."/>
            <person name="Lipzen A."/>
            <person name="Sullivan W."/>
            <person name="Andreopoulos W.B."/>
            <person name="Clum A."/>
            <person name="Lindquist E."/>
            <person name="Daum C."/>
            <person name="Ramamoorthy G.K."/>
            <person name="Gryganskyi A."/>
            <person name="Culley D."/>
            <person name="Magnuson J.K."/>
            <person name="James T.Y."/>
            <person name="O'Malley M.A."/>
            <person name="Stajich J.E."/>
            <person name="Spatafora J.W."/>
            <person name="Visel A."/>
            <person name="Grigoriev I.V."/>
        </authorList>
    </citation>
    <scope>NUCLEOTIDE SEQUENCE [LARGE SCALE GENOMIC DNA]</scope>
    <source>
        <strain evidence="2 3">NRRL 1336</strain>
    </source>
</reference>
<dbReference type="PROSITE" id="PS50003">
    <property type="entry name" value="PH_DOMAIN"/>
    <property type="match status" value="2"/>
</dbReference>
<dbReference type="STRING" id="90262.A0A1X2IIF8"/>
<gene>
    <name evidence="2" type="ORF">BCR42DRAFT_25465</name>
</gene>
<evidence type="ECO:0000313" key="3">
    <source>
        <dbReference type="Proteomes" id="UP000193560"/>
    </source>
</evidence>
<proteinExistence type="predicted"/>
<comment type="caution">
    <text evidence="2">The sequence shown here is derived from an EMBL/GenBank/DDBJ whole genome shotgun (WGS) entry which is preliminary data.</text>
</comment>
<protein>
    <submittedName>
        <fullName evidence="2">Pleckstrin homology domain-domain-containing protein</fullName>
    </submittedName>
</protein>
<dbReference type="EMBL" id="MCGE01000010">
    <property type="protein sequence ID" value="ORZ17064.1"/>
    <property type="molecule type" value="Genomic_DNA"/>
</dbReference>
<name>A0A1X2IIF8_9FUNG</name>
<sequence>MHYHEDNQSSCFELVMENGIVIKLQAYSSETCNQWTSRLSDLILYSKARLEVDREMHSANNTLSAIDSVAGVSEKGDIGATTCGNHSSSVDTRIWSLCFFTQCRDVMKSGIMYIQSKGVFSQKQFILTADGRLHYFNVYKRSADDGKPIETGIHERKRTLDMANAYIYSGMMSSFDNEASTTQLDRPPRFFDNGITTNDPDEDCLFTIWIPQRRRIFSPRRQSIITYDSDRRFNSAGQCWLMMAPNRQDKEQWVWAISVIQEALLREAVK</sequence>
<dbReference type="InterPro" id="IPR040345">
    <property type="entry name" value="Mug56/Spo71"/>
</dbReference>
<dbReference type="PANTHER" id="PTHR28076:SF1">
    <property type="entry name" value="PROSPORE MEMBRANE ADAPTER PROTEIN SPO71"/>
    <property type="match status" value="1"/>
</dbReference>
<dbReference type="AlphaFoldDB" id="A0A1X2IIF8"/>